<sequence length="855" mass="93656">MSGPVSRGSVDLTDCDREPIHQLGLIQPTGFLIAVTADWIVLHVSANIGRWLGVEPDDLLGHPLARVISGEALHTIRGRLQVAHINGSVERAFGLRLSDITPVCDVAVHLSGSTIVIEAEPSEGDGPQDTGSLLRSMIARVQNTRGFDAFCREAARQMRALTGFDRVMVYRFASDGAGEVIAESAVHGIGSFLGQHYPASDIPQQARRLYERSWLRCITDVNAQPVPVVPALDPLRQPLDLSLSLLRSVSSIHVEYLRNMGVSASLSVSILRHGKLWGLFACHHRHARSLSFERRTTAELFGQMVSLLLEGREREQESQQEAQARRAHVRIMSMLADSESPLENLLTFGAELRTLIDCDGFACCIDDQLHLEGETPTREETQAVMRFLHRTPPSKVYRTDELGAVHPPARDFTERACGLLAIPVSRTPRDYLVFFRKELVRTVTWGGDPTKPAQYGPNGPRLTPRKSFEAWKETVRGRSKPWSELDERNAESLRVTLLEVVLRLADVAGRTRKEATERQELLIAELNHRVRNILSLVRALVRQSESGAETVQQFASIVAGRIEALARAHDQITADNWGPASLRVLILAEIGAYLSPKSERVRLTGPEVMLAPQAFSVFALVVHELTTNSAKYGALSDSGGWVEIDWSIDEGGRLLIDWQENGGPPVRAPTRSGFGTTVIERSLPHDLQGEAEVSYALSGLRARFMIPARFVTIASSLPSGGRRSLPMPDADFSIGGPVLLLEDNMIIAMATEDVLLSFDASRVNTASGVRHALRLIEEDPPVVGVLDVNLGNETSLAVAERLRELGIPFVFATGYGESAAVPERFSTVPVLKKPYGSDQVAQVLASVMGQASIAS</sequence>
<evidence type="ECO:0000256" key="8">
    <source>
        <dbReference type="ARBA" id="ARBA00022777"/>
    </source>
</evidence>
<dbReference type="EC" id="2.7.13.3" evidence="2"/>
<dbReference type="EMBL" id="JAENHM010000030">
    <property type="protein sequence ID" value="MBK1837884.1"/>
    <property type="molecule type" value="Genomic_DNA"/>
</dbReference>
<evidence type="ECO:0000259" key="13">
    <source>
        <dbReference type="PROSITE" id="PS50046"/>
    </source>
</evidence>
<evidence type="ECO:0000313" key="15">
    <source>
        <dbReference type="EMBL" id="MBK1837884.1"/>
    </source>
</evidence>
<dbReference type="InterPro" id="IPR035965">
    <property type="entry name" value="PAS-like_dom_sf"/>
</dbReference>
<dbReference type="InterPro" id="IPR029016">
    <property type="entry name" value="GAF-like_dom_sf"/>
</dbReference>
<evidence type="ECO:0000256" key="10">
    <source>
        <dbReference type="ARBA" id="ARBA00022991"/>
    </source>
</evidence>
<evidence type="ECO:0000259" key="14">
    <source>
        <dbReference type="PROSITE" id="PS50110"/>
    </source>
</evidence>
<dbReference type="SMART" id="SM00911">
    <property type="entry name" value="HWE_HK"/>
    <property type="match status" value="1"/>
</dbReference>
<dbReference type="InterPro" id="IPR036890">
    <property type="entry name" value="HATPase_C_sf"/>
</dbReference>
<keyword evidence="11" id="KW-0675">Receptor</keyword>
<dbReference type="Proteomes" id="UP000652760">
    <property type="component" value="Unassembled WGS sequence"/>
</dbReference>
<dbReference type="CDD" id="cd00130">
    <property type="entry name" value="PAS"/>
    <property type="match status" value="1"/>
</dbReference>
<dbReference type="PIRSF" id="PIRSF036397">
    <property type="entry name" value="Bactrphtchrm_rec"/>
    <property type="match status" value="1"/>
</dbReference>
<dbReference type="PRINTS" id="PR01033">
    <property type="entry name" value="PHYTOCHROME"/>
</dbReference>
<dbReference type="InterPro" id="IPR001789">
    <property type="entry name" value="Sig_transdc_resp-reg_receiver"/>
</dbReference>
<dbReference type="SMART" id="SM00448">
    <property type="entry name" value="REC"/>
    <property type="match status" value="1"/>
</dbReference>
<dbReference type="SMART" id="SM00065">
    <property type="entry name" value="GAF"/>
    <property type="match status" value="1"/>
</dbReference>
<keyword evidence="16" id="KW-1185">Reference proteome</keyword>
<dbReference type="Pfam" id="PF08446">
    <property type="entry name" value="PAS_2"/>
    <property type="match status" value="1"/>
</dbReference>
<dbReference type="Pfam" id="PF00360">
    <property type="entry name" value="PHY"/>
    <property type="match status" value="1"/>
</dbReference>
<reference evidence="16" key="1">
    <citation type="submission" date="2021-01" db="EMBL/GenBank/DDBJ databases">
        <title>Genome public.</title>
        <authorList>
            <person name="Liu C."/>
            <person name="Sun Q."/>
        </authorList>
    </citation>
    <scope>NUCLEOTIDE SEQUENCE [LARGE SCALE GENOMIC DNA]</scope>
    <source>
        <strain evidence="16">YIM B02556</strain>
    </source>
</reference>
<evidence type="ECO:0000256" key="6">
    <source>
        <dbReference type="ARBA" id="ARBA00022679"/>
    </source>
</evidence>
<dbReference type="PROSITE" id="PS50110">
    <property type="entry name" value="RESPONSE_REGULATORY"/>
    <property type="match status" value="1"/>
</dbReference>
<dbReference type="SMART" id="SM00091">
    <property type="entry name" value="PAS"/>
    <property type="match status" value="1"/>
</dbReference>
<keyword evidence="5" id="KW-0716">Sensory transduction</keyword>
<proteinExistence type="predicted"/>
<dbReference type="InterPro" id="IPR013654">
    <property type="entry name" value="PAS_2"/>
</dbReference>
<keyword evidence="8" id="KW-0418">Kinase</keyword>
<evidence type="ECO:0000313" key="16">
    <source>
        <dbReference type="Proteomes" id="UP000652760"/>
    </source>
</evidence>
<evidence type="ECO:0000256" key="11">
    <source>
        <dbReference type="ARBA" id="ARBA00023170"/>
    </source>
</evidence>
<dbReference type="InterPro" id="IPR043150">
    <property type="entry name" value="Phytochrome_PHY_sf"/>
</dbReference>
<dbReference type="SUPFAM" id="SSF55781">
    <property type="entry name" value="GAF domain-like"/>
    <property type="match status" value="2"/>
</dbReference>
<dbReference type="SUPFAM" id="SSF52172">
    <property type="entry name" value="CheY-like"/>
    <property type="match status" value="1"/>
</dbReference>
<dbReference type="InterPro" id="IPR011006">
    <property type="entry name" value="CheY-like_superfamily"/>
</dbReference>
<evidence type="ECO:0000256" key="3">
    <source>
        <dbReference type="ARBA" id="ARBA00022543"/>
    </source>
</evidence>
<dbReference type="PANTHER" id="PTHR41523">
    <property type="entry name" value="TWO-COMPONENT SYSTEM SENSOR PROTEIN"/>
    <property type="match status" value="1"/>
</dbReference>
<evidence type="ECO:0000256" key="7">
    <source>
        <dbReference type="ARBA" id="ARBA00022741"/>
    </source>
</evidence>
<dbReference type="InterPro" id="IPR003018">
    <property type="entry name" value="GAF"/>
</dbReference>
<dbReference type="Pfam" id="PF01590">
    <property type="entry name" value="GAF"/>
    <property type="match status" value="1"/>
</dbReference>
<keyword evidence="10" id="KW-0157">Chromophore</keyword>
<dbReference type="InterPro" id="IPR011102">
    <property type="entry name" value="Sig_transdc_His_kinase_HWE"/>
</dbReference>
<dbReference type="InterPro" id="IPR001294">
    <property type="entry name" value="Phytochrome"/>
</dbReference>
<evidence type="ECO:0000256" key="9">
    <source>
        <dbReference type="ARBA" id="ARBA00022840"/>
    </source>
</evidence>
<dbReference type="Gene3D" id="3.30.565.10">
    <property type="entry name" value="Histidine kinase-like ATPase, C-terminal domain"/>
    <property type="match status" value="1"/>
</dbReference>
<keyword evidence="3" id="KW-0600">Photoreceptor protein</keyword>
<evidence type="ECO:0000256" key="1">
    <source>
        <dbReference type="ARBA" id="ARBA00000085"/>
    </source>
</evidence>
<gene>
    <name evidence="15" type="ORF">JHL17_10705</name>
</gene>
<feature type="domain" description="Response regulatory" evidence="14">
    <location>
        <begin position="737"/>
        <end position="848"/>
    </location>
</feature>
<feature type="domain" description="Phytochrome chromophore attachment site" evidence="13">
    <location>
        <begin position="146"/>
        <end position="303"/>
    </location>
</feature>
<organism evidence="15 16">
    <name type="scientific">Azospirillum endophyticum</name>
    <dbReference type="NCBI Taxonomy" id="2800326"/>
    <lineage>
        <taxon>Bacteria</taxon>
        <taxon>Pseudomonadati</taxon>
        <taxon>Pseudomonadota</taxon>
        <taxon>Alphaproteobacteria</taxon>
        <taxon>Rhodospirillales</taxon>
        <taxon>Azospirillaceae</taxon>
        <taxon>Azospirillum</taxon>
    </lineage>
</organism>
<keyword evidence="7" id="KW-0547">Nucleotide-binding</keyword>
<keyword evidence="9" id="KW-0067">ATP-binding</keyword>
<keyword evidence="4 12" id="KW-0597">Phosphoprotein</keyword>
<dbReference type="Pfam" id="PF07536">
    <property type="entry name" value="HWE_HK"/>
    <property type="match status" value="1"/>
</dbReference>
<feature type="modified residue" description="4-aspartylphosphate" evidence="12">
    <location>
        <position position="787"/>
    </location>
</feature>
<name>A0ABS1F388_9PROT</name>
<dbReference type="Gene3D" id="3.30.450.20">
    <property type="entry name" value="PAS domain"/>
    <property type="match status" value="1"/>
</dbReference>
<dbReference type="PANTHER" id="PTHR41523:SF7">
    <property type="entry name" value="HISTIDINE KINASE"/>
    <property type="match status" value="1"/>
</dbReference>
<dbReference type="InterPro" id="IPR016132">
    <property type="entry name" value="Phyto_chromo_attachment"/>
</dbReference>
<evidence type="ECO:0000256" key="12">
    <source>
        <dbReference type="PROSITE-ProRule" id="PRU00169"/>
    </source>
</evidence>
<dbReference type="InterPro" id="IPR000014">
    <property type="entry name" value="PAS"/>
</dbReference>
<dbReference type="InterPro" id="IPR013515">
    <property type="entry name" value="Phytochrome_cen-reg"/>
</dbReference>
<accession>A0ABS1F388</accession>
<dbReference type="Gene3D" id="3.40.50.2300">
    <property type="match status" value="1"/>
</dbReference>
<dbReference type="SUPFAM" id="SSF55785">
    <property type="entry name" value="PYP-like sensor domain (PAS domain)"/>
    <property type="match status" value="1"/>
</dbReference>
<dbReference type="InterPro" id="IPR009219">
    <property type="entry name" value="Bactrphtchr_CheY"/>
</dbReference>
<dbReference type="Gene3D" id="3.30.450.270">
    <property type="match status" value="1"/>
</dbReference>
<comment type="caution">
    <text evidence="15">The sequence shown here is derived from an EMBL/GenBank/DDBJ whole genome shotgun (WGS) entry which is preliminary data.</text>
</comment>
<evidence type="ECO:0000256" key="2">
    <source>
        <dbReference type="ARBA" id="ARBA00012438"/>
    </source>
</evidence>
<dbReference type="RefSeq" id="WP_200192862.1">
    <property type="nucleotide sequence ID" value="NZ_JAENHM010000030.1"/>
</dbReference>
<keyword evidence="6" id="KW-0808">Transferase</keyword>
<dbReference type="PROSITE" id="PS50046">
    <property type="entry name" value="PHYTOCHROME_2"/>
    <property type="match status" value="1"/>
</dbReference>
<evidence type="ECO:0000256" key="4">
    <source>
        <dbReference type="ARBA" id="ARBA00022553"/>
    </source>
</evidence>
<evidence type="ECO:0000256" key="5">
    <source>
        <dbReference type="ARBA" id="ARBA00022606"/>
    </source>
</evidence>
<dbReference type="Gene3D" id="3.30.450.40">
    <property type="match status" value="1"/>
</dbReference>
<protein>
    <recommendedName>
        <fullName evidence="2">histidine kinase</fullName>
        <ecNumber evidence="2">2.7.13.3</ecNumber>
    </recommendedName>
</protein>
<comment type="catalytic activity">
    <reaction evidence="1">
        <text>ATP + protein L-histidine = ADP + protein N-phospho-L-histidine.</text>
        <dbReference type="EC" id="2.7.13.3"/>
    </reaction>
</comment>